<dbReference type="Gene3D" id="3.10.150.10">
    <property type="entry name" value="DNA Polymerase III, subunit A, domain 2"/>
    <property type="match status" value="1"/>
</dbReference>
<dbReference type="KEGG" id="dpg:DESPIGER_1852"/>
<evidence type="ECO:0000259" key="13">
    <source>
        <dbReference type="Pfam" id="PF02768"/>
    </source>
</evidence>
<sequence>MKLSVNKEQIIEGLQKAAAIIPAKAGAAYLRSIWLKAEQGSLSIMATDANIEFTGRYPAEVKQPGLIGVQGRAFVDLVRQLPAGVLQLTLDEGTGNLLLEQGRRTYKLPVSGAEWFQNFSEFPAETPVTWSGDFLQDVLDRVVFCISDDDATDAITCLYMKPCGNGRIDVCGLNGHQFALVSFTHDDLAARLPEEGVLIQKKYLQDMKKWLGVDEIELNITDKRLYLRTLDGAESLSVPRAGHDYPDYTVFMSRLEGDGVSLLTVNRKEAIEALGRIQIFNTDSDRCAYLDLGDNEVRLSAQGQDTGSANESLEVTYRGDISRIAFPTRNLMDVLGHFTSPSVDMILTGAEGPCGIRGAEDNEYTVIIMPMKISESTYYSEEDV</sequence>
<dbReference type="CDD" id="cd00140">
    <property type="entry name" value="beta_clamp"/>
    <property type="match status" value="1"/>
</dbReference>
<name>A0A1K1LG36_9BACT</name>
<keyword evidence="8" id="KW-0239">DNA-directed DNA polymerase</keyword>
<evidence type="ECO:0000256" key="7">
    <source>
        <dbReference type="ARBA" id="ARBA00022705"/>
    </source>
</evidence>
<accession>A0A1K1LG36</accession>
<dbReference type="Gene3D" id="3.70.10.10">
    <property type="match status" value="1"/>
</dbReference>
<dbReference type="GO" id="GO:0008408">
    <property type="term" value="F:3'-5' exonuclease activity"/>
    <property type="evidence" value="ECO:0007669"/>
    <property type="project" value="InterPro"/>
</dbReference>
<keyword evidence="15" id="KW-1185">Reference proteome</keyword>
<dbReference type="GO" id="GO:0005737">
    <property type="term" value="C:cytoplasm"/>
    <property type="evidence" value="ECO:0007669"/>
    <property type="project" value="UniProtKB-SubCell"/>
</dbReference>
<reference evidence="15" key="1">
    <citation type="submission" date="2016-10" db="EMBL/GenBank/DDBJ databases">
        <authorList>
            <person name="Wegmann U."/>
        </authorList>
    </citation>
    <scope>NUCLEOTIDE SEQUENCE [LARGE SCALE GENOMIC DNA]</scope>
</reference>
<dbReference type="InterPro" id="IPR022634">
    <property type="entry name" value="DNA_polIII_beta_N"/>
</dbReference>
<feature type="domain" description="DNA polymerase III beta sliding clamp N-terminal" evidence="12">
    <location>
        <begin position="1"/>
        <end position="118"/>
    </location>
</feature>
<dbReference type="GO" id="GO:0003677">
    <property type="term" value="F:DNA binding"/>
    <property type="evidence" value="ECO:0007669"/>
    <property type="project" value="UniProtKB-KW"/>
</dbReference>
<dbReference type="SUPFAM" id="SSF55979">
    <property type="entry name" value="DNA clamp"/>
    <property type="match status" value="3"/>
</dbReference>
<evidence type="ECO:0000256" key="10">
    <source>
        <dbReference type="ARBA" id="ARBA00030988"/>
    </source>
</evidence>
<dbReference type="RefSeq" id="WP_072335763.1">
    <property type="nucleotide sequence ID" value="NZ_CALJDE010000017.1"/>
</dbReference>
<evidence type="ECO:0000256" key="2">
    <source>
        <dbReference type="ARBA" id="ARBA00010752"/>
    </source>
</evidence>
<dbReference type="PANTHER" id="PTHR30478">
    <property type="entry name" value="DNA POLYMERASE III SUBUNIT BETA"/>
    <property type="match status" value="1"/>
</dbReference>
<dbReference type="PANTHER" id="PTHR30478:SF0">
    <property type="entry name" value="BETA SLIDING CLAMP"/>
    <property type="match status" value="1"/>
</dbReference>
<evidence type="ECO:0000259" key="12">
    <source>
        <dbReference type="Pfam" id="PF00712"/>
    </source>
</evidence>
<evidence type="ECO:0000256" key="8">
    <source>
        <dbReference type="ARBA" id="ARBA00022932"/>
    </source>
</evidence>
<dbReference type="InterPro" id="IPR001001">
    <property type="entry name" value="DNA_polIII_beta"/>
</dbReference>
<keyword evidence="6 14" id="KW-0548">Nucleotidyltransferase</keyword>
<keyword evidence="7" id="KW-0235">DNA replication</keyword>
<evidence type="ECO:0000256" key="4">
    <source>
        <dbReference type="ARBA" id="ARBA00022490"/>
    </source>
</evidence>
<dbReference type="GO" id="GO:0009360">
    <property type="term" value="C:DNA polymerase III complex"/>
    <property type="evidence" value="ECO:0007669"/>
    <property type="project" value="InterPro"/>
</dbReference>
<dbReference type="EMBL" id="LT630450">
    <property type="protein sequence ID" value="SFV73681.1"/>
    <property type="molecule type" value="Genomic_DNA"/>
</dbReference>
<dbReference type="InterPro" id="IPR022635">
    <property type="entry name" value="DNA_polIII_beta_C"/>
</dbReference>
<keyword evidence="9" id="KW-0238">DNA-binding</keyword>
<evidence type="ECO:0000256" key="3">
    <source>
        <dbReference type="ARBA" id="ARBA00021035"/>
    </source>
</evidence>
<gene>
    <name evidence="14" type="ORF">DESPIGER_1852</name>
</gene>
<dbReference type="GO" id="GO:0003887">
    <property type="term" value="F:DNA-directed DNA polymerase activity"/>
    <property type="evidence" value="ECO:0007669"/>
    <property type="project" value="UniProtKB-KW"/>
</dbReference>
<comment type="subcellular location">
    <subcellularLocation>
        <location evidence="1">Cytoplasm</location>
    </subcellularLocation>
</comment>
<dbReference type="NCBIfam" id="TIGR00663">
    <property type="entry name" value="dnan"/>
    <property type="match status" value="1"/>
</dbReference>
<evidence type="ECO:0000256" key="6">
    <source>
        <dbReference type="ARBA" id="ARBA00022695"/>
    </source>
</evidence>
<evidence type="ECO:0000313" key="14">
    <source>
        <dbReference type="EMBL" id="SFV73681.1"/>
    </source>
</evidence>
<keyword evidence="4" id="KW-0963">Cytoplasm</keyword>
<dbReference type="AlphaFoldDB" id="A0A1K1LG36"/>
<comment type="similarity">
    <text evidence="2">Belongs to the beta sliding clamp family.</text>
</comment>
<dbReference type="GO" id="GO:0006271">
    <property type="term" value="P:DNA strand elongation involved in DNA replication"/>
    <property type="evidence" value="ECO:0007669"/>
    <property type="project" value="TreeGrafter"/>
</dbReference>
<dbReference type="Pfam" id="PF00712">
    <property type="entry name" value="DNA_pol3_beta"/>
    <property type="match status" value="1"/>
</dbReference>
<dbReference type="OrthoDB" id="8421503at2"/>
<evidence type="ECO:0000256" key="11">
    <source>
        <dbReference type="ARBA" id="ARBA00033276"/>
    </source>
</evidence>
<evidence type="ECO:0000256" key="9">
    <source>
        <dbReference type="ARBA" id="ARBA00023125"/>
    </source>
</evidence>
<evidence type="ECO:0000256" key="5">
    <source>
        <dbReference type="ARBA" id="ARBA00022679"/>
    </source>
</evidence>
<protein>
    <recommendedName>
        <fullName evidence="3">Beta sliding clamp</fullName>
    </recommendedName>
    <alternativeName>
        <fullName evidence="11">Beta-clamp processivity factor</fullName>
    </alternativeName>
    <alternativeName>
        <fullName evidence="10">DNA polymerase III beta sliding clamp subunit</fullName>
    </alternativeName>
</protein>
<evidence type="ECO:0000256" key="1">
    <source>
        <dbReference type="ARBA" id="ARBA00004496"/>
    </source>
</evidence>
<feature type="domain" description="DNA polymerase III beta sliding clamp C-terminal" evidence="13">
    <location>
        <begin position="262"/>
        <end position="371"/>
    </location>
</feature>
<dbReference type="Proteomes" id="UP000186323">
    <property type="component" value="Chromosome I"/>
</dbReference>
<proteinExistence type="inferred from homology"/>
<organism evidence="14 15">
    <name type="scientific">Desulfovibrio piger</name>
    <dbReference type="NCBI Taxonomy" id="901"/>
    <lineage>
        <taxon>Bacteria</taxon>
        <taxon>Pseudomonadati</taxon>
        <taxon>Thermodesulfobacteriota</taxon>
        <taxon>Desulfovibrionia</taxon>
        <taxon>Desulfovibrionales</taxon>
        <taxon>Desulfovibrionaceae</taxon>
        <taxon>Desulfovibrio</taxon>
    </lineage>
</organism>
<evidence type="ECO:0000313" key="15">
    <source>
        <dbReference type="Proteomes" id="UP000186323"/>
    </source>
</evidence>
<dbReference type="Pfam" id="PF02768">
    <property type="entry name" value="DNA_pol3_beta_3"/>
    <property type="match status" value="1"/>
</dbReference>
<dbReference type="SMART" id="SM00480">
    <property type="entry name" value="POL3Bc"/>
    <property type="match status" value="1"/>
</dbReference>
<keyword evidence="5 14" id="KW-0808">Transferase</keyword>
<dbReference type="InterPro" id="IPR046938">
    <property type="entry name" value="DNA_clamp_sf"/>
</dbReference>